<organism evidence="1 2">
    <name type="scientific">Nicotiana tabacum</name>
    <name type="common">Common tobacco</name>
    <dbReference type="NCBI Taxonomy" id="4097"/>
    <lineage>
        <taxon>Eukaryota</taxon>
        <taxon>Viridiplantae</taxon>
        <taxon>Streptophyta</taxon>
        <taxon>Embryophyta</taxon>
        <taxon>Tracheophyta</taxon>
        <taxon>Spermatophyta</taxon>
        <taxon>Magnoliopsida</taxon>
        <taxon>eudicotyledons</taxon>
        <taxon>Gunneridae</taxon>
        <taxon>Pentapetalae</taxon>
        <taxon>asterids</taxon>
        <taxon>lamiids</taxon>
        <taxon>Solanales</taxon>
        <taxon>Solanaceae</taxon>
        <taxon>Nicotianoideae</taxon>
        <taxon>Nicotianeae</taxon>
        <taxon>Nicotiana</taxon>
    </lineage>
</organism>
<reference evidence="2" key="2">
    <citation type="submission" date="2025-08" db="UniProtKB">
        <authorList>
            <consortium name="RefSeq"/>
        </authorList>
    </citation>
    <scope>IDENTIFICATION</scope>
    <source>
        <tissue evidence="2">Leaf</tissue>
    </source>
</reference>
<accession>A0AC58SE93</accession>
<evidence type="ECO:0000313" key="1">
    <source>
        <dbReference type="Proteomes" id="UP000790787"/>
    </source>
</evidence>
<reference evidence="1" key="1">
    <citation type="journal article" date="2014" name="Nat. Commun.">
        <title>The tobacco genome sequence and its comparison with those of tomato and potato.</title>
        <authorList>
            <person name="Sierro N."/>
            <person name="Battey J.N."/>
            <person name="Ouadi S."/>
            <person name="Bakaher N."/>
            <person name="Bovet L."/>
            <person name="Willig A."/>
            <person name="Goepfert S."/>
            <person name="Peitsch M.C."/>
            <person name="Ivanov N.V."/>
        </authorList>
    </citation>
    <scope>NUCLEOTIDE SEQUENCE [LARGE SCALE GENOMIC DNA]</scope>
</reference>
<evidence type="ECO:0000313" key="2">
    <source>
        <dbReference type="RefSeq" id="XP_075083284.1"/>
    </source>
</evidence>
<proteinExistence type="predicted"/>
<gene>
    <name evidence="2" type="primary">LOC142167032</name>
</gene>
<keyword evidence="1" id="KW-1185">Reference proteome</keyword>
<dbReference type="RefSeq" id="XP_075083284.1">
    <property type="nucleotide sequence ID" value="XM_075227183.1"/>
</dbReference>
<dbReference type="Proteomes" id="UP000790787">
    <property type="component" value="Chromosome 12"/>
</dbReference>
<sequence length="1096" mass="124922">MPWFSPMPWFSSRGVSHPLTEEQVKGMLKKYDKNGDGKLSKQELRLAFKEMGLHFCRWKAGKALRFADRNGDGYINDDEISEFVQYASKWDIARSVEYSELAKDIWSELEERYGQADAARVFELKKTLAHISQGSLDIASYFNKIKQLWDEIDALFISRVRSCNNCDFKSDYQKDDDVQKVYQFLMGINDVYVQTRSNIFMIKPFPYVSTVYSILLSDEKQRQVSTYPQFFPTSTSFNAEVSKQGFPFKVNFDGKKPLTCKYCKKSGHTIEKCYKLHGYPPNFKFTKGPGSRKTAAHVELKSPGPSANVDSNIGPDSVNLSESDNVSMVPSLTQDQFSQLMMLLQQSYMSLDSFSTPTLMDSANFADSVASDHMTPHKDLLFNLQTLLVPCLVSLPNGYKVKVHLVGSLTLFLNFTIHHVLYVPSFQYNLIFVYKLLEQYNGIVLFTRTLCAIRAPSLKMRLVLGKLDHNLYKLLLFPIQANVKNVNVVDADKTHNSSLFYDFFYPAPSVTSHVSFHPSNSAPYDFAIPLNNYPVSPNPSSSFYESEFPPLRRSYRSHNRPPYLQNYICILPNHSSRSANSTVMSNSSYHHVFEPTTYSQAITIPEWQNAMRKEFEALETNGTWDIVELHKAVKRNWSLFQLDVNNAFLHGDLDDEVFMKLPLGLSVCDVPPDFASTALVCKLKRSLNGLRQASRQWYAKVSQSLSSRGYEHSFNDYSLFTKGSGNALVILVVYVDDIIITRTDLYEIAAGGVLLHHKKFVHDLLKEFHSYDCSSMISSLDMYDKLQADHGDPLPNPETYRCLEVYIVIVIGDLARIVGSPSVVLQFVRGMLRSDFGIVFYSLVSLFCDNQTVIHIAKNHVFHKRTKHIELDCHFVRTQLNEGLLQLLHTSSANQLVDMCKPYTDEEQVKGILKKYDKNRDDKNGDGYINEDEISELVQYASKWGFRISWLLSVPGRTGITMPFLQILNSNVWTTEKFKKKSKHGKKARAPKKGGSLHCVGARSMGTTGRLLEKEYGRKMTHDEFFMETHIRKKKASTDPTRRVEDPAETTYWYFPHSRSLEPSPDANTSRCDPLNHADDEASSSEDGGDTIQNTH</sequence>
<name>A0AC58SE93_TOBAC</name>
<protein>
    <submittedName>
        <fullName evidence="2">Uncharacterized protein LOC142167032</fullName>
    </submittedName>
</protein>